<evidence type="ECO:0000256" key="1">
    <source>
        <dbReference type="SAM" id="Coils"/>
    </source>
</evidence>
<protein>
    <submittedName>
        <fullName evidence="3">Uncharacterized protein</fullName>
    </submittedName>
</protein>
<keyword evidence="2" id="KW-1133">Transmembrane helix</keyword>
<name>A0A1Y6BKV6_9BACT</name>
<feature type="coiled-coil region" evidence="1">
    <location>
        <begin position="93"/>
        <end position="120"/>
    </location>
</feature>
<keyword evidence="1" id="KW-0175">Coiled coil</keyword>
<gene>
    <name evidence="3" type="ORF">SAMN06296036_105218</name>
</gene>
<keyword evidence="2" id="KW-0812">Transmembrane</keyword>
<reference evidence="4" key="1">
    <citation type="submission" date="2017-04" db="EMBL/GenBank/DDBJ databases">
        <authorList>
            <person name="Varghese N."/>
            <person name="Submissions S."/>
        </authorList>
    </citation>
    <scope>NUCLEOTIDE SEQUENCE [LARGE SCALE GENOMIC DNA]</scope>
    <source>
        <strain evidence="4">RKEM611</strain>
    </source>
</reference>
<dbReference type="Proteomes" id="UP000192907">
    <property type="component" value="Unassembled WGS sequence"/>
</dbReference>
<keyword evidence="2" id="KW-0472">Membrane</keyword>
<feature type="transmembrane region" description="Helical" evidence="2">
    <location>
        <begin position="38"/>
        <end position="60"/>
    </location>
</feature>
<dbReference type="AlphaFoldDB" id="A0A1Y6BKV6"/>
<organism evidence="3 4">
    <name type="scientific">Pseudobacteriovorax antillogorgiicola</name>
    <dbReference type="NCBI Taxonomy" id="1513793"/>
    <lineage>
        <taxon>Bacteria</taxon>
        <taxon>Pseudomonadati</taxon>
        <taxon>Bdellovibrionota</taxon>
        <taxon>Oligoflexia</taxon>
        <taxon>Oligoflexales</taxon>
        <taxon>Pseudobacteriovoracaceae</taxon>
        <taxon>Pseudobacteriovorax</taxon>
    </lineage>
</organism>
<keyword evidence="4" id="KW-1185">Reference proteome</keyword>
<evidence type="ECO:0000313" key="3">
    <source>
        <dbReference type="EMBL" id="SMF13192.1"/>
    </source>
</evidence>
<proteinExistence type="predicted"/>
<sequence length="141" mass="16846">MSKLYEQILERIEYHGGRFFEAITPRFLNDPDLDMEKISYQLFVGACILGLIAWAVIWFVDRRAERNKLRESRLITFGWKDIKSIHGEQRLNESALEVMLRRQEEQMEEATRLKLEMESGKKRERNIYNVNDKSLPTFFKS</sequence>
<evidence type="ECO:0000256" key="2">
    <source>
        <dbReference type="SAM" id="Phobius"/>
    </source>
</evidence>
<dbReference type="RefSeq" id="WP_132317275.1">
    <property type="nucleotide sequence ID" value="NZ_FWZT01000005.1"/>
</dbReference>
<evidence type="ECO:0000313" key="4">
    <source>
        <dbReference type="Proteomes" id="UP000192907"/>
    </source>
</evidence>
<accession>A0A1Y6BKV6</accession>
<dbReference type="EMBL" id="FWZT01000005">
    <property type="protein sequence ID" value="SMF13192.1"/>
    <property type="molecule type" value="Genomic_DNA"/>
</dbReference>